<evidence type="ECO:0000313" key="23">
    <source>
        <dbReference type="Proteomes" id="UP000273443"/>
    </source>
</evidence>
<dbReference type="EMBL" id="CP033241">
    <property type="protein sequence ID" value="AZF84450.1"/>
    <property type="molecule type" value="Genomic_DNA"/>
</dbReference>
<dbReference type="Gene3D" id="3.40.30.80">
    <property type="match status" value="1"/>
</dbReference>
<evidence type="ECO:0000313" key="25">
    <source>
        <dbReference type="Proteomes" id="UP000278715"/>
    </source>
</evidence>
<dbReference type="EMBL" id="CP011055">
    <property type="protein sequence ID" value="AKA74319.1"/>
    <property type="molecule type" value="Genomic_DNA"/>
</dbReference>
<dbReference type="RefSeq" id="WP_009989752.1">
    <property type="nucleotide sequence ID" value="NZ_CP011055.2"/>
</dbReference>
<evidence type="ECO:0000313" key="5">
    <source>
        <dbReference type="EMBL" id="AKA77015.1"/>
    </source>
</evidence>
<dbReference type="EMBL" id="CP033240">
    <property type="protein sequence ID" value="AZF81877.1"/>
    <property type="molecule type" value="Genomic_DNA"/>
</dbReference>
<dbReference type="CDD" id="cd02973">
    <property type="entry name" value="TRX_GRX_like"/>
    <property type="match status" value="1"/>
</dbReference>
<dbReference type="InterPro" id="IPR012336">
    <property type="entry name" value="Thioredoxin-like_fold"/>
</dbReference>
<evidence type="ECO:0000313" key="12">
    <source>
        <dbReference type="EMBL" id="AZF81877.1"/>
    </source>
</evidence>
<evidence type="ECO:0000313" key="10">
    <source>
        <dbReference type="EMBL" id="AZF76665.1"/>
    </source>
</evidence>
<dbReference type="EMBL" id="CP033238">
    <property type="protein sequence ID" value="AZF76665.1"/>
    <property type="molecule type" value="Genomic_DNA"/>
</dbReference>
<evidence type="ECO:0000313" key="17">
    <source>
        <dbReference type="Proteomes" id="UP000033085"/>
    </source>
</evidence>
<protein>
    <submittedName>
        <fullName evidence="4">Glutaredoxin</fullName>
    </submittedName>
</protein>
<evidence type="ECO:0000313" key="4">
    <source>
        <dbReference type="EMBL" id="AKA74319.1"/>
    </source>
</evidence>
<dbReference type="EMBL" id="CP011057">
    <property type="protein sequence ID" value="AKA79707.1"/>
    <property type="molecule type" value="Genomic_DNA"/>
</dbReference>
<dbReference type="KEGG" id="ssol:SULB_2125"/>
<proteinExistence type="inferred from homology"/>
<dbReference type="Proteomes" id="UP000033085">
    <property type="component" value="Chromosome"/>
</dbReference>
<evidence type="ECO:0000313" key="13">
    <source>
        <dbReference type="EMBL" id="AZF84450.1"/>
    </source>
</evidence>
<dbReference type="OrthoDB" id="35385at2157"/>
<evidence type="ECO:0000259" key="3">
    <source>
        <dbReference type="Pfam" id="PF21873"/>
    </source>
</evidence>
<evidence type="ECO:0000256" key="1">
    <source>
        <dbReference type="ARBA" id="ARBA00007787"/>
    </source>
</evidence>
<dbReference type="Proteomes" id="UP000033057">
    <property type="component" value="Chromosome"/>
</dbReference>
<dbReference type="Proteomes" id="UP000076770">
    <property type="component" value="Chromosome i"/>
</dbReference>
<feature type="domain" description="Thioredoxin-like fold" evidence="2">
    <location>
        <begin position="103"/>
        <end position="178"/>
    </location>
</feature>
<dbReference type="Proteomes" id="UP000282269">
    <property type="component" value="Chromosome"/>
</dbReference>
<dbReference type="InterPro" id="IPR054067">
    <property type="entry name" value="SSO1120-like_N"/>
</dbReference>
<reference evidence="19" key="2">
    <citation type="submission" date="2016-04" db="EMBL/GenBank/DDBJ databases">
        <authorList>
            <person name="Shah S.A."/>
            <person name="Garrett R.A."/>
        </authorList>
    </citation>
    <scope>NUCLEOTIDE SEQUENCE [LARGE SCALE GENOMIC DNA]</scope>
    <source>
        <strain evidence="19">ATCC 35091 / DSM 1616 / JCM 8930 / NBRC 15331 / P1</strain>
    </source>
</reference>
<evidence type="ECO:0000313" key="26">
    <source>
        <dbReference type="Proteomes" id="UP000282269"/>
    </source>
</evidence>
<evidence type="ECO:0000313" key="11">
    <source>
        <dbReference type="EMBL" id="AZF79273.1"/>
    </source>
</evidence>
<evidence type="ECO:0000313" key="7">
    <source>
        <dbReference type="EMBL" id="AZF68802.1"/>
    </source>
</evidence>
<evidence type="ECO:0000313" key="22">
    <source>
        <dbReference type="Proteomes" id="UP000273194"/>
    </source>
</evidence>
<evidence type="ECO:0000313" key="24">
    <source>
        <dbReference type="Proteomes" id="UP000275843"/>
    </source>
</evidence>
<gene>
    <name evidence="14" type="ORF">HFC64_00575</name>
    <name evidence="15" type="ORF">SSOP1_1151</name>
    <name evidence="6" type="ORF">SULA_2124</name>
    <name evidence="4" type="ORF">SULB_2125</name>
    <name evidence="5" type="ORF">SULC_2123</name>
    <name evidence="7" type="ORF">SULG_10715</name>
    <name evidence="8" type="ORF">SULH_10715</name>
    <name evidence="9" type="ORF">SULI_10715</name>
    <name evidence="10" type="ORF">SULM_10705</name>
    <name evidence="11" type="ORF">SULN_10705</name>
    <name evidence="12" type="ORF">SULO_10715</name>
    <name evidence="13" type="ORF">SULZ_10655</name>
</gene>
<dbReference type="Proteomes" id="UP000273443">
    <property type="component" value="Chromosome"/>
</dbReference>
<dbReference type="InterPro" id="IPR036249">
    <property type="entry name" value="Thioredoxin-like_sf"/>
</dbReference>
<evidence type="ECO:0000313" key="20">
    <source>
        <dbReference type="Proteomes" id="UP000267993"/>
    </source>
</evidence>
<evidence type="ECO:0000313" key="18">
    <source>
        <dbReference type="Proteomes" id="UP000033106"/>
    </source>
</evidence>
<dbReference type="AlphaFoldDB" id="A0A0E3ME63"/>
<dbReference type="EMBL" id="CP011056">
    <property type="protein sequence ID" value="AKA77015.1"/>
    <property type="molecule type" value="Genomic_DNA"/>
</dbReference>
<dbReference type="Proteomes" id="UP000278715">
    <property type="component" value="Chromosome"/>
</dbReference>
<dbReference type="EMBL" id="CP050869">
    <property type="protein sequence ID" value="QPG48682.1"/>
    <property type="molecule type" value="Genomic_DNA"/>
</dbReference>
<sequence length="186" mass="21619">MSYDYVIKEYLNAIKKGDITIQQCNGDSLFHEFKNYVNVETLNNCKKPLVKVKRGDRVYYTYYGIPIANELWPFLNSLVRISNNVVNLDEREVELAKQVRGSVKLFVTPDCTKCPITAEFLYQVSQINENVKLEIYDATEYEEERDKYRVLSVPKIIFNDKVEIPGGFPSTVILKMMLKALQSELR</sequence>
<dbReference type="PATRIC" id="fig|2287.6.peg.2179"/>
<evidence type="ECO:0000313" key="19">
    <source>
        <dbReference type="Proteomes" id="UP000076770"/>
    </source>
</evidence>
<evidence type="ECO:0000313" key="16">
    <source>
        <dbReference type="Proteomes" id="UP000033057"/>
    </source>
</evidence>
<organism evidence="4 17">
    <name type="scientific">Saccharolobus solfataricus</name>
    <name type="common">Sulfolobus solfataricus</name>
    <dbReference type="NCBI Taxonomy" id="2287"/>
    <lineage>
        <taxon>Archaea</taxon>
        <taxon>Thermoproteota</taxon>
        <taxon>Thermoprotei</taxon>
        <taxon>Sulfolobales</taxon>
        <taxon>Sulfolobaceae</taxon>
        <taxon>Saccharolobus</taxon>
    </lineage>
</organism>
<dbReference type="PANTHER" id="PTHR37170">
    <property type="entry name" value="GLUTAREDOXIN-RELATED"/>
    <property type="match status" value="1"/>
</dbReference>
<comment type="similarity">
    <text evidence="1">Belongs to the glutaredoxin family.</text>
</comment>
<accession>A0A0E3ME63</accession>
<feature type="domain" description="SSO1120-like N-terminal thioredoxin-like" evidence="3">
    <location>
        <begin position="3"/>
        <end position="84"/>
    </location>
</feature>
<evidence type="ECO:0000313" key="15">
    <source>
        <dbReference type="EMBL" id="SAI84705.1"/>
    </source>
</evidence>
<dbReference type="GeneID" id="44130054"/>
<dbReference type="EMBL" id="CP033239">
    <property type="protein sequence ID" value="AZF79273.1"/>
    <property type="molecule type" value="Genomic_DNA"/>
</dbReference>
<dbReference type="Proteomes" id="UP000594632">
    <property type="component" value="Chromosome"/>
</dbReference>
<dbReference type="Pfam" id="PF13192">
    <property type="entry name" value="Thioredoxin_3"/>
    <property type="match status" value="1"/>
</dbReference>
<evidence type="ECO:0000313" key="9">
    <source>
        <dbReference type="EMBL" id="AZF74042.1"/>
    </source>
</evidence>
<dbReference type="KEGG" id="ssoa:SULA_2124"/>
<dbReference type="Proteomes" id="UP000267993">
    <property type="component" value="Chromosome"/>
</dbReference>
<reference evidence="14 27" key="6">
    <citation type="journal article" date="2020" name="Nat. Commun.">
        <title>The structures of two archaeal type IV pili illuminate evolutionary relationships.</title>
        <authorList>
            <person name="Wang F."/>
            <person name="Baquero D.P."/>
            <person name="Su Z."/>
            <person name="Beltran L.C."/>
            <person name="Prangishvili D."/>
            <person name="Krupovic M."/>
            <person name="Egelman E.H."/>
        </authorList>
    </citation>
    <scope>NUCLEOTIDE SEQUENCE [LARGE SCALE GENOMIC DNA]</scope>
    <source>
        <strain evidence="14 27">POZ149</strain>
    </source>
</reference>
<dbReference type="Proteomes" id="UP000273194">
    <property type="component" value="Chromosome"/>
</dbReference>
<dbReference type="Proteomes" id="UP000033106">
    <property type="component" value="Chromosome"/>
</dbReference>
<evidence type="ECO:0000313" key="14">
    <source>
        <dbReference type="EMBL" id="QPG48682.1"/>
    </source>
</evidence>
<dbReference type="Proteomes" id="UP000269431">
    <property type="component" value="Chromosome"/>
</dbReference>
<evidence type="ECO:0000313" key="27">
    <source>
        <dbReference type="Proteomes" id="UP000594632"/>
    </source>
</evidence>
<reference evidence="4" key="5">
    <citation type="submission" date="2018-10" db="EMBL/GenBank/DDBJ databases">
        <authorList>
            <person name="McCarthy S."/>
            <person name="Gradnigo J."/>
            <person name="Johnson T."/>
            <person name="Payne S."/>
            <person name="Lipzen A."/>
            <person name="Schackwitz W."/>
            <person name="Martin J."/>
            <person name="Moriyama E."/>
            <person name="Blum P."/>
        </authorList>
    </citation>
    <scope>NUCLEOTIDE SEQUENCE</scope>
    <source>
        <strain evidence="4">SARC-B</strain>
        <strain evidence="5">SARC-C</strain>
        <strain evidence="6">SULA</strain>
    </source>
</reference>
<dbReference type="EMBL" id="CP033237">
    <property type="protein sequence ID" value="AZF74042.1"/>
    <property type="molecule type" value="Genomic_DNA"/>
</dbReference>
<dbReference type="EMBL" id="LT549890">
    <property type="protein sequence ID" value="SAI84705.1"/>
    <property type="molecule type" value="Genomic_DNA"/>
</dbReference>
<reference evidence="15" key="3">
    <citation type="submission" date="2016-04" db="EMBL/GenBank/DDBJ databases">
        <authorList>
            <person name="Evans L.H."/>
            <person name="Alamgir A."/>
            <person name="Owens N."/>
            <person name="Weber N.D."/>
            <person name="Virtaneva K."/>
            <person name="Barbian K."/>
            <person name="Babar A."/>
            <person name="Rosenke K."/>
        </authorList>
    </citation>
    <scope>NUCLEOTIDE SEQUENCE</scope>
    <source>
        <strain evidence="15">P1</strain>
    </source>
</reference>
<dbReference type="SUPFAM" id="SSF52833">
    <property type="entry name" value="Thioredoxin-like"/>
    <property type="match status" value="1"/>
</dbReference>
<dbReference type="EMBL" id="CP033235">
    <property type="protein sequence ID" value="AZF68802.1"/>
    <property type="molecule type" value="Genomic_DNA"/>
</dbReference>
<reference evidence="20 21" key="4">
    <citation type="journal article" date="2018" name="Proc. Natl. Acad. Sci. U.S.A.">
        <title>Nonmutational mechanism of inheritance in the Archaeon Sulfolobus solfataricus.</title>
        <authorList>
            <person name="Payne S."/>
            <person name="McCarthy S."/>
            <person name="Johnson T."/>
            <person name="North E."/>
            <person name="Blum P."/>
        </authorList>
    </citation>
    <scope>NUCLEOTIDE SEQUENCE [LARGE SCALE GENOMIC DNA]</scope>
    <source>
        <strain evidence="8 20">SARC-H</strain>
        <strain evidence="9 24">SARC-I</strain>
        <strain evidence="11 25">SARC-N</strain>
        <strain evidence="12 26">SARC-O</strain>
        <strain evidence="13 21">SUL120</strain>
        <strain evidence="7 22">SULG</strain>
        <strain evidence="10 23">SULM</strain>
    </source>
</reference>
<dbReference type="KEGG" id="ssof:SULC_2123"/>
<dbReference type="Proteomes" id="UP000275843">
    <property type="component" value="Chromosome"/>
</dbReference>
<dbReference type="PANTHER" id="PTHR37170:SF1">
    <property type="entry name" value="GLUTAREDOXIN-LIKE PROTEIN"/>
    <property type="match status" value="1"/>
</dbReference>
<evidence type="ECO:0000259" key="2">
    <source>
        <dbReference type="Pfam" id="PF13192"/>
    </source>
</evidence>
<dbReference type="EMBL" id="CP033236">
    <property type="protein sequence ID" value="AZF71422.1"/>
    <property type="molecule type" value="Genomic_DNA"/>
</dbReference>
<evidence type="ECO:0000313" key="21">
    <source>
        <dbReference type="Proteomes" id="UP000269431"/>
    </source>
</evidence>
<reference evidence="16 17" key="1">
    <citation type="journal article" date="2015" name="Genome Announc.">
        <title>Complete Genome Sequence of Sulfolobus solfataricus Strain 98/2 and Evolved Derivatives.</title>
        <authorList>
            <person name="McCarthy S."/>
            <person name="Gradnigo J."/>
            <person name="Johnson T."/>
            <person name="Payne S."/>
            <person name="Lipzen A."/>
            <person name="Martin J."/>
            <person name="Schackwitz W."/>
            <person name="Moriyama E."/>
            <person name="Blum P."/>
        </authorList>
    </citation>
    <scope>NUCLEOTIDE SEQUENCE [LARGE SCALE GENOMIC DNA]</scope>
    <source>
        <strain evidence="16">98/2 SULC</strain>
        <strain evidence="4">SARC-B</strain>
        <strain evidence="5">SARC-C</strain>
        <strain evidence="6 18">SULA</strain>
        <strain evidence="17">SULB</strain>
    </source>
</reference>
<name>A0A0E3ME63_SACSO</name>
<evidence type="ECO:0000313" key="8">
    <source>
        <dbReference type="EMBL" id="AZF71422.1"/>
    </source>
</evidence>
<dbReference type="Pfam" id="PF21873">
    <property type="entry name" value="Thioredoxin_17"/>
    <property type="match status" value="1"/>
</dbReference>
<evidence type="ECO:0000313" key="6">
    <source>
        <dbReference type="EMBL" id="AKA79707.1"/>
    </source>
</evidence>